<dbReference type="STRING" id="485917.Phep_2996"/>
<feature type="transmembrane region" description="Helical" evidence="1">
    <location>
        <begin position="39"/>
        <end position="58"/>
    </location>
</feature>
<evidence type="ECO:0000313" key="3">
    <source>
        <dbReference type="Proteomes" id="UP000000852"/>
    </source>
</evidence>
<dbReference type="AlphaFoldDB" id="C6Y2I4"/>
<dbReference type="eggNOG" id="COG2391">
    <property type="taxonomic scope" value="Bacteria"/>
</dbReference>
<organism evidence="2 3">
    <name type="scientific">Pedobacter heparinus (strain ATCC 13125 / DSM 2366 / CIP 104194 / JCM 7457 / NBRC 12017 / NCIMB 9290 / NRRL B-14731 / HIM 762-3)</name>
    <dbReference type="NCBI Taxonomy" id="485917"/>
    <lineage>
        <taxon>Bacteria</taxon>
        <taxon>Pseudomonadati</taxon>
        <taxon>Bacteroidota</taxon>
        <taxon>Sphingobacteriia</taxon>
        <taxon>Sphingobacteriales</taxon>
        <taxon>Sphingobacteriaceae</taxon>
        <taxon>Pedobacter</taxon>
    </lineage>
</organism>
<dbReference type="HOGENOM" id="CLU_037802_3_0_10"/>
<sequence length="138" mass="15347">MMKSVKFILAGILFGIVMSKSEAVSWYRIQEMFRFQSFHMYGIIGTAVVLGTISVWLIKRFKLKDTEGLPLVFKDKQAPYLRYIIGGVIFGLGWALTGACPGPMFVNLGYGYLAMIVVIIGALAGTYLYGVIKNKLPH</sequence>
<dbReference type="Proteomes" id="UP000000852">
    <property type="component" value="Chromosome"/>
</dbReference>
<dbReference type="KEGG" id="phe:Phep_2996"/>
<feature type="transmembrane region" description="Helical" evidence="1">
    <location>
        <begin position="79"/>
        <end position="97"/>
    </location>
</feature>
<keyword evidence="1" id="KW-1133">Transmembrane helix</keyword>
<gene>
    <name evidence="2" type="ordered locus">Phep_2996</name>
</gene>
<name>C6Y2I4_PEDHD</name>
<dbReference type="Pfam" id="PF04143">
    <property type="entry name" value="Sulf_transp"/>
    <property type="match status" value="1"/>
</dbReference>
<keyword evidence="1" id="KW-0812">Transmembrane</keyword>
<protein>
    <submittedName>
        <fullName evidence="2">Uncharacterized protein</fullName>
    </submittedName>
</protein>
<keyword evidence="1" id="KW-0472">Membrane</keyword>
<proteinExistence type="predicted"/>
<dbReference type="EMBL" id="CP001681">
    <property type="protein sequence ID" value="ACU05194.1"/>
    <property type="molecule type" value="Genomic_DNA"/>
</dbReference>
<accession>C6Y2I4</accession>
<dbReference type="RefSeq" id="WP_015808804.1">
    <property type="nucleotide sequence ID" value="NC_013061.1"/>
</dbReference>
<evidence type="ECO:0000313" key="2">
    <source>
        <dbReference type="EMBL" id="ACU05194.1"/>
    </source>
</evidence>
<keyword evidence="3" id="KW-1185">Reference proteome</keyword>
<feature type="transmembrane region" description="Helical" evidence="1">
    <location>
        <begin position="109"/>
        <end position="132"/>
    </location>
</feature>
<evidence type="ECO:0000256" key="1">
    <source>
        <dbReference type="SAM" id="Phobius"/>
    </source>
</evidence>
<dbReference type="InterPro" id="IPR007272">
    <property type="entry name" value="Sulf_transp_TsuA/YedE"/>
</dbReference>
<reference evidence="2 3" key="1">
    <citation type="journal article" date="2009" name="Stand. Genomic Sci.">
        <title>Complete genome sequence of Pedobacter heparinus type strain (HIM 762-3).</title>
        <authorList>
            <person name="Han C."/>
            <person name="Spring S."/>
            <person name="Lapidus A."/>
            <person name="Del Rio T.G."/>
            <person name="Tice H."/>
            <person name="Copeland A."/>
            <person name="Cheng J.F."/>
            <person name="Lucas S."/>
            <person name="Chen F."/>
            <person name="Nolan M."/>
            <person name="Bruce D."/>
            <person name="Goodwin L."/>
            <person name="Pitluck S."/>
            <person name="Ivanova N."/>
            <person name="Mavromatis K."/>
            <person name="Mikhailova N."/>
            <person name="Pati A."/>
            <person name="Chen A."/>
            <person name="Palaniappan K."/>
            <person name="Land M."/>
            <person name="Hauser L."/>
            <person name="Chang Y.J."/>
            <person name="Jeffries C.C."/>
            <person name="Saunders E."/>
            <person name="Chertkov O."/>
            <person name="Brettin T."/>
            <person name="Goker M."/>
            <person name="Rohde M."/>
            <person name="Bristow J."/>
            <person name="Eisen J.A."/>
            <person name="Markowitz V."/>
            <person name="Hugenholtz P."/>
            <person name="Kyrpides N.C."/>
            <person name="Klenk H.P."/>
            <person name="Detter J.C."/>
        </authorList>
    </citation>
    <scope>NUCLEOTIDE SEQUENCE [LARGE SCALE GENOMIC DNA]</scope>
    <source>
        <strain evidence="3">ATCC 13125 / DSM 2366 / CIP 104194 / JCM 7457 / NBRC 12017 / NCIMB 9290 / NRRL B-14731 / HIM 762-3</strain>
    </source>
</reference>